<evidence type="ECO:0000256" key="1">
    <source>
        <dbReference type="ARBA" id="ARBA00000085"/>
    </source>
</evidence>
<dbReference type="PANTHER" id="PTHR45528:SF12">
    <property type="entry name" value="SENSOR HISTIDINE KINASE ARSS"/>
    <property type="match status" value="1"/>
</dbReference>
<dbReference type="PANTHER" id="PTHR45528">
    <property type="entry name" value="SENSOR HISTIDINE KINASE CPXA"/>
    <property type="match status" value="1"/>
</dbReference>
<reference evidence="12 13" key="1">
    <citation type="submission" date="2018-07" db="EMBL/GenBank/DDBJ databases">
        <title>Campylobacter zealandensis sp. nov., isolated from birds and water in New Zealand.</title>
        <authorList>
            <person name="Wilkinson D.A."/>
            <person name="Biggs P.J."/>
            <person name="French N.P."/>
            <person name="Midwinter A.C."/>
        </authorList>
    </citation>
    <scope>NUCLEOTIDE SEQUENCE [LARGE SCALE GENOMIC DNA]</scope>
    <source>
        <strain evidence="12 13">B423b</strain>
    </source>
</reference>
<feature type="transmembrane region" description="Helical" evidence="10">
    <location>
        <begin position="12"/>
        <end position="32"/>
    </location>
</feature>
<feature type="transmembrane region" description="Helical" evidence="10">
    <location>
        <begin position="133"/>
        <end position="156"/>
    </location>
</feature>
<organism evidence="12 13">
    <name type="scientific">Campylobacter novaezeelandiae</name>
    <dbReference type="NCBI Taxonomy" id="2267891"/>
    <lineage>
        <taxon>Bacteria</taxon>
        <taxon>Pseudomonadati</taxon>
        <taxon>Campylobacterota</taxon>
        <taxon>Epsilonproteobacteria</taxon>
        <taxon>Campylobacterales</taxon>
        <taxon>Campylobacteraceae</taxon>
        <taxon>Campylobacter</taxon>
    </lineage>
</organism>
<evidence type="ECO:0000256" key="4">
    <source>
        <dbReference type="ARBA" id="ARBA00022553"/>
    </source>
</evidence>
<dbReference type="PROSITE" id="PS50109">
    <property type="entry name" value="HIS_KIN"/>
    <property type="match status" value="1"/>
</dbReference>
<keyword evidence="8 10" id="KW-1133">Transmembrane helix</keyword>
<dbReference type="GO" id="GO:0000155">
    <property type="term" value="F:phosphorelay sensor kinase activity"/>
    <property type="evidence" value="ECO:0007669"/>
    <property type="project" value="InterPro"/>
</dbReference>
<evidence type="ECO:0000256" key="5">
    <source>
        <dbReference type="ARBA" id="ARBA00022679"/>
    </source>
</evidence>
<dbReference type="InterPro" id="IPR050398">
    <property type="entry name" value="HssS/ArlS-like"/>
</dbReference>
<evidence type="ECO:0000256" key="3">
    <source>
        <dbReference type="ARBA" id="ARBA00012438"/>
    </source>
</evidence>
<keyword evidence="7 12" id="KW-0418">Kinase</keyword>
<dbReference type="NCBIfam" id="NF038389">
    <property type="entry name" value="ArsS_fam_HK"/>
    <property type="match status" value="1"/>
</dbReference>
<evidence type="ECO:0000256" key="6">
    <source>
        <dbReference type="ARBA" id="ARBA00022692"/>
    </source>
</evidence>
<dbReference type="OrthoDB" id="9812241at2"/>
<comment type="caution">
    <text evidence="12">The sequence shown here is derived from an EMBL/GenBank/DDBJ whole genome shotgun (WGS) entry which is preliminary data.</text>
</comment>
<dbReference type="CDD" id="cd00082">
    <property type="entry name" value="HisKA"/>
    <property type="match status" value="1"/>
</dbReference>
<keyword evidence="4" id="KW-0597">Phosphoprotein</keyword>
<dbReference type="SUPFAM" id="SSF47384">
    <property type="entry name" value="Homodimeric domain of signal transducing histidine kinase"/>
    <property type="match status" value="1"/>
</dbReference>
<dbReference type="AlphaFoldDB" id="A0A4V2JQF4"/>
<keyword evidence="6 10" id="KW-0812">Transmembrane</keyword>
<name>A0A4V2JQF4_9BACT</name>
<evidence type="ECO:0000256" key="9">
    <source>
        <dbReference type="ARBA" id="ARBA00023136"/>
    </source>
</evidence>
<dbReference type="InterPro" id="IPR047994">
    <property type="entry name" value="ArsS-like"/>
</dbReference>
<accession>A0A4V2JQF4</accession>
<dbReference type="EC" id="2.7.13.3" evidence="3"/>
<dbReference type="InterPro" id="IPR036097">
    <property type="entry name" value="HisK_dim/P_sf"/>
</dbReference>
<dbReference type="Proteomes" id="UP000292583">
    <property type="component" value="Unassembled WGS sequence"/>
</dbReference>
<protein>
    <recommendedName>
        <fullName evidence="3">histidine kinase</fullName>
        <ecNumber evidence="3">2.7.13.3</ecNumber>
    </recommendedName>
</protein>
<proteinExistence type="predicted"/>
<dbReference type="RefSeq" id="WP_131166208.1">
    <property type="nucleotide sequence ID" value="NZ_CP076657.1"/>
</dbReference>
<dbReference type="Gene3D" id="1.10.287.130">
    <property type="match status" value="1"/>
</dbReference>
<evidence type="ECO:0000313" key="13">
    <source>
        <dbReference type="Proteomes" id="UP000292583"/>
    </source>
</evidence>
<dbReference type="InterPro" id="IPR005467">
    <property type="entry name" value="His_kinase_dom"/>
</dbReference>
<evidence type="ECO:0000259" key="11">
    <source>
        <dbReference type="PROSITE" id="PS50109"/>
    </source>
</evidence>
<keyword evidence="5" id="KW-0808">Transferase</keyword>
<keyword evidence="9 10" id="KW-0472">Membrane</keyword>
<evidence type="ECO:0000256" key="2">
    <source>
        <dbReference type="ARBA" id="ARBA00004141"/>
    </source>
</evidence>
<dbReference type="SUPFAM" id="SSF55874">
    <property type="entry name" value="ATPase domain of HSP90 chaperone/DNA topoisomerase II/histidine kinase"/>
    <property type="match status" value="1"/>
</dbReference>
<feature type="domain" description="Histidine kinase" evidence="11">
    <location>
        <begin position="215"/>
        <end position="411"/>
    </location>
</feature>
<dbReference type="InterPro" id="IPR003661">
    <property type="entry name" value="HisK_dim/P_dom"/>
</dbReference>
<dbReference type="SMART" id="SM00387">
    <property type="entry name" value="HATPase_c"/>
    <property type="match status" value="1"/>
</dbReference>
<comment type="catalytic activity">
    <reaction evidence="1">
        <text>ATP + protein L-histidine = ADP + protein N-phospho-L-histidine.</text>
        <dbReference type="EC" id="2.7.13.3"/>
    </reaction>
</comment>
<sequence>MIKNYSINTKLIILFVVTFFLVCVLFIILLKIEGNIYNKEESFKQENLIKSLLNNYKNEVDTDLKKYLINSGFNIVKNNQLIKLIRKEGKIAFMQDGDYCDLYSLFYNNNLYLDMQCKNSSNALFEQSANNRVYNLLLAGFFFFSFLVIFMYLSVLKSLEPLKKLRMQIAEVSNGKKPKFENYQDDEVGKIAFEFEKAFKKNQELIESRQLFLRTIMHELKTPIGKGRIITEMIKDFKQKDRLNDIFIRLDLLINEFAKMESLFSKNYNLNITQNQFSVILNEAKVYLMRDDLDKVINIKLYSDPFLNVDLEIFSLILKNMLDNALKYSDDGTCKLECYKDSFVIKNPGKELSQPIEYYFKAFSREKYEKVGGMGLGLYIVYEVCRLHNFELIYNYEKGKHCFMVFFGEKNKNGN</sequence>
<dbReference type="GO" id="GO:0016020">
    <property type="term" value="C:membrane"/>
    <property type="evidence" value="ECO:0007669"/>
    <property type="project" value="UniProtKB-SubCell"/>
</dbReference>
<gene>
    <name evidence="12" type="ORF">DU473_06325</name>
</gene>
<evidence type="ECO:0000256" key="8">
    <source>
        <dbReference type="ARBA" id="ARBA00022989"/>
    </source>
</evidence>
<dbReference type="InterPro" id="IPR003594">
    <property type="entry name" value="HATPase_dom"/>
</dbReference>
<dbReference type="Gene3D" id="3.30.565.10">
    <property type="entry name" value="Histidine kinase-like ATPase, C-terminal domain"/>
    <property type="match status" value="1"/>
</dbReference>
<dbReference type="Pfam" id="PF02518">
    <property type="entry name" value="HATPase_c"/>
    <property type="match status" value="1"/>
</dbReference>
<dbReference type="InterPro" id="IPR036890">
    <property type="entry name" value="HATPase_C_sf"/>
</dbReference>
<comment type="subcellular location">
    <subcellularLocation>
        <location evidence="2">Membrane</location>
        <topology evidence="2">Multi-pass membrane protein</topology>
    </subcellularLocation>
</comment>
<dbReference type="EMBL" id="QPGR01000012">
    <property type="protein sequence ID" value="TBR79920.1"/>
    <property type="molecule type" value="Genomic_DNA"/>
</dbReference>
<keyword evidence="13" id="KW-1185">Reference proteome</keyword>
<evidence type="ECO:0000256" key="7">
    <source>
        <dbReference type="ARBA" id="ARBA00022777"/>
    </source>
</evidence>
<evidence type="ECO:0000256" key="10">
    <source>
        <dbReference type="SAM" id="Phobius"/>
    </source>
</evidence>
<evidence type="ECO:0000313" key="12">
    <source>
        <dbReference type="EMBL" id="TBR79920.1"/>
    </source>
</evidence>